<evidence type="ECO:0008006" key="3">
    <source>
        <dbReference type="Google" id="ProtNLM"/>
    </source>
</evidence>
<reference evidence="2" key="1">
    <citation type="submission" date="2023-09" db="EMBL/GenBank/DDBJ databases">
        <authorList>
            <person name="Li S."/>
            <person name="Li X."/>
            <person name="Zhang C."/>
            <person name="Zhao Z."/>
        </authorList>
    </citation>
    <scope>NUCLEOTIDE SEQUENCE [LARGE SCALE GENOMIC DNA]</scope>
    <source>
        <strain evidence="2">SQ345</strain>
    </source>
</reference>
<accession>A0ABY9TI05</accession>
<dbReference type="InterPro" id="IPR032675">
    <property type="entry name" value="LRR_dom_sf"/>
</dbReference>
<name>A0ABY9TI05_9GAMM</name>
<organism evidence="1 2">
    <name type="scientific">Thalassotalea nanhaiensis</name>
    <dbReference type="NCBI Taxonomy" id="3065648"/>
    <lineage>
        <taxon>Bacteria</taxon>
        <taxon>Pseudomonadati</taxon>
        <taxon>Pseudomonadota</taxon>
        <taxon>Gammaproteobacteria</taxon>
        <taxon>Alteromonadales</taxon>
        <taxon>Colwelliaceae</taxon>
        <taxon>Thalassotalea</taxon>
    </lineage>
</organism>
<dbReference type="SUPFAM" id="SSF52058">
    <property type="entry name" value="L domain-like"/>
    <property type="match status" value="1"/>
</dbReference>
<gene>
    <name evidence="1" type="ORF">RI845_17990</name>
</gene>
<dbReference type="RefSeq" id="WP_348387553.1">
    <property type="nucleotide sequence ID" value="NZ_CP134146.1"/>
</dbReference>
<evidence type="ECO:0000313" key="1">
    <source>
        <dbReference type="EMBL" id="WNC68397.1"/>
    </source>
</evidence>
<keyword evidence="2" id="KW-1185">Reference proteome</keyword>
<protein>
    <recommendedName>
        <fullName evidence="3">Leucine-rich repeat domain-containing protein</fullName>
    </recommendedName>
</protein>
<dbReference type="Proteomes" id="UP001248581">
    <property type="component" value="Chromosome"/>
</dbReference>
<evidence type="ECO:0000313" key="2">
    <source>
        <dbReference type="Proteomes" id="UP001248581"/>
    </source>
</evidence>
<proteinExistence type="predicted"/>
<dbReference type="EMBL" id="CP134146">
    <property type="protein sequence ID" value="WNC68397.1"/>
    <property type="molecule type" value="Genomic_DNA"/>
</dbReference>
<dbReference type="Gene3D" id="3.80.10.10">
    <property type="entry name" value="Ribonuclease Inhibitor"/>
    <property type="match status" value="1"/>
</dbReference>
<sequence>MKRQKIIDQSAIHSADIKSIIDSGEIPVIQFGIPDYSDQILIDVNELCIRHGELLKIRFYGHYGEHFDASCLEKLPNVRNLALECLHEIRKIESLYKLEELRALSFGVYEFDDKDFLSNFNFKHLTELSLIDNRKKNYNLSFLRKAKLLNTLFVDGLIKNLEVVSHLPELKRLLLGKISKKVSLDFLSRCENLKELELSLGGRENLKDVSISSLEVLRVRGVRGFNSLGNLSRFPKLNCLHVEDENKLESIDLSGCSLKRLLIDNCKSLKLLEGIDNQKNIVWLDISRTALDLDILKTKNWSSSLKVISITGSSIKWNEKCREYLDSKGYVRHPLGSNVEFD</sequence>